<dbReference type="RefSeq" id="WP_381528435.1">
    <property type="nucleotide sequence ID" value="NZ_JBHULN010000031.1"/>
</dbReference>
<accession>A0ABW5MG50</accession>
<dbReference type="SUPFAM" id="SSF51658">
    <property type="entry name" value="Xylose isomerase-like"/>
    <property type="match status" value="1"/>
</dbReference>
<comment type="caution">
    <text evidence="2">The sequence shown here is derived from an EMBL/GenBank/DDBJ whole genome shotgun (WGS) entry which is preliminary data.</text>
</comment>
<evidence type="ECO:0000313" key="2">
    <source>
        <dbReference type="EMBL" id="MFD2574552.1"/>
    </source>
</evidence>
<dbReference type="Pfam" id="PF01261">
    <property type="entry name" value="AP_endonuc_2"/>
    <property type="match status" value="1"/>
</dbReference>
<dbReference type="InterPro" id="IPR050312">
    <property type="entry name" value="IolE/XylAMocC-like"/>
</dbReference>
<reference evidence="3" key="1">
    <citation type="journal article" date="2019" name="Int. J. Syst. Evol. Microbiol.">
        <title>The Global Catalogue of Microorganisms (GCM) 10K type strain sequencing project: providing services to taxonomists for standard genome sequencing and annotation.</title>
        <authorList>
            <consortium name="The Broad Institute Genomics Platform"/>
            <consortium name="The Broad Institute Genome Sequencing Center for Infectious Disease"/>
            <person name="Wu L."/>
            <person name="Ma J."/>
        </authorList>
    </citation>
    <scope>NUCLEOTIDE SEQUENCE [LARGE SCALE GENOMIC DNA]</scope>
    <source>
        <strain evidence="3">KCTC 42805</strain>
    </source>
</reference>
<evidence type="ECO:0000259" key="1">
    <source>
        <dbReference type="Pfam" id="PF01261"/>
    </source>
</evidence>
<dbReference type="Proteomes" id="UP001597469">
    <property type="component" value="Unassembled WGS sequence"/>
</dbReference>
<dbReference type="EMBL" id="JBHULN010000031">
    <property type="protein sequence ID" value="MFD2574552.1"/>
    <property type="molecule type" value="Genomic_DNA"/>
</dbReference>
<proteinExistence type="predicted"/>
<dbReference type="PANTHER" id="PTHR12110:SF41">
    <property type="entry name" value="INOSOSE DEHYDRATASE"/>
    <property type="match status" value="1"/>
</dbReference>
<sequence length="273" mass="30452">MQLGISTYTYGWAVGVPGDRPEQPLDEHALFDRANAFTLRVVQFGDNWPLHALPANRLEALKQRADREDIVLEVGARGLTDARLQQYIALADTLKSKLLRFVIDEPNYEPLIEDVISLVRNAVPALEKAGITLGLENHDRLLAREFAHIVEQVGSNNIGICLDSVNSMGAGEGLAEVVRTLAPYTVNLHLKDFGIRRLPHQMGFQIDGRPAGQGLLNVPWLVEQIIPYERCRTAILEQWVVPEPNQVATIAKEVAWADESMAYLQQTGLFKNE</sequence>
<name>A0ABW5MG50_9BACT</name>
<dbReference type="Gene3D" id="3.20.20.150">
    <property type="entry name" value="Divalent-metal-dependent TIM barrel enzymes"/>
    <property type="match status" value="1"/>
</dbReference>
<keyword evidence="2" id="KW-0413">Isomerase</keyword>
<dbReference type="InterPro" id="IPR036237">
    <property type="entry name" value="Xyl_isomerase-like_sf"/>
</dbReference>
<dbReference type="GO" id="GO:0016853">
    <property type="term" value="F:isomerase activity"/>
    <property type="evidence" value="ECO:0007669"/>
    <property type="project" value="UniProtKB-KW"/>
</dbReference>
<organism evidence="2 3">
    <name type="scientific">Spirosoma soli</name>
    <dbReference type="NCBI Taxonomy" id="1770529"/>
    <lineage>
        <taxon>Bacteria</taxon>
        <taxon>Pseudomonadati</taxon>
        <taxon>Bacteroidota</taxon>
        <taxon>Cytophagia</taxon>
        <taxon>Cytophagales</taxon>
        <taxon>Cytophagaceae</taxon>
        <taxon>Spirosoma</taxon>
    </lineage>
</organism>
<dbReference type="PANTHER" id="PTHR12110">
    <property type="entry name" value="HYDROXYPYRUVATE ISOMERASE"/>
    <property type="match status" value="1"/>
</dbReference>
<dbReference type="InterPro" id="IPR013022">
    <property type="entry name" value="Xyl_isomerase-like_TIM-brl"/>
</dbReference>
<protein>
    <submittedName>
        <fullName evidence="2">Sugar phosphate isomerase/epimerase family protein</fullName>
    </submittedName>
</protein>
<evidence type="ECO:0000313" key="3">
    <source>
        <dbReference type="Proteomes" id="UP001597469"/>
    </source>
</evidence>
<gene>
    <name evidence="2" type="ORF">ACFSUS_28225</name>
</gene>
<keyword evidence="3" id="KW-1185">Reference proteome</keyword>
<feature type="domain" description="Xylose isomerase-like TIM barrel" evidence="1">
    <location>
        <begin position="82"/>
        <end position="259"/>
    </location>
</feature>